<reference evidence="2 3" key="1">
    <citation type="submission" date="2018-07" db="EMBL/GenBank/DDBJ databases">
        <title>The complete nuclear genome of the prasinophyte Chloropicon primus (CCMP1205).</title>
        <authorList>
            <person name="Pombert J.-F."/>
            <person name="Otis C."/>
            <person name="Turmel M."/>
            <person name="Lemieux C."/>
        </authorList>
    </citation>
    <scope>NUCLEOTIDE SEQUENCE [LARGE SCALE GENOMIC DNA]</scope>
    <source>
        <strain evidence="2 3">CCMP1205</strain>
    </source>
</reference>
<dbReference type="AlphaFoldDB" id="A0A5B8MIA7"/>
<proteinExistence type="predicted"/>
<accession>A0A5B8MIA7</accession>
<evidence type="ECO:0000313" key="3">
    <source>
        <dbReference type="Proteomes" id="UP000316726"/>
    </source>
</evidence>
<protein>
    <submittedName>
        <fullName evidence="2">Uncharacterized protein</fullName>
    </submittedName>
</protein>
<organism evidence="2 3">
    <name type="scientific">Chloropicon primus</name>
    <dbReference type="NCBI Taxonomy" id="1764295"/>
    <lineage>
        <taxon>Eukaryota</taxon>
        <taxon>Viridiplantae</taxon>
        <taxon>Chlorophyta</taxon>
        <taxon>Chloropicophyceae</taxon>
        <taxon>Chloropicales</taxon>
        <taxon>Chloropicaceae</taxon>
        <taxon>Chloropicon</taxon>
    </lineage>
</organism>
<dbReference type="Proteomes" id="UP000316726">
    <property type="component" value="Chromosome 2"/>
</dbReference>
<feature type="compositionally biased region" description="Acidic residues" evidence="1">
    <location>
        <begin position="88"/>
        <end position="103"/>
    </location>
</feature>
<gene>
    <name evidence="2" type="ORF">A3770_02p19130</name>
</gene>
<feature type="compositionally biased region" description="Basic and acidic residues" evidence="1">
    <location>
        <begin position="115"/>
        <end position="133"/>
    </location>
</feature>
<name>A0A5B8MIA7_9CHLO</name>
<evidence type="ECO:0000256" key="1">
    <source>
        <dbReference type="SAM" id="MobiDB-lite"/>
    </source>
</evidence>
<feature type="region of interest" description="Disordered" evidence="1">
    <location>
        <begin position="1"/>
        <end position="156"/>
    </location>
</feature>
<evidence type="ECO:0000313" key="2">
    <source>
        <dbReference type="EMBL" id="QDZ19395.1"/>
    </source>
</evidence>
<sequence length="156" mass="17130">MKRGREALPEDFFEGGREGGDREEGKTEGKRGNEEKETAFDDFMTSIVGDGEPSETRMPSKRSIASAGDDEPSKPSKPRATTETEAREGEEEEGGEDGEDEENLVSRGRAAVWRELIEEKKRMRKGKVVEKDSGGSSDESDGDDIGGLTDWRSKGI</sequence>
<dbReference type="EMBL" id="CP031035">
    <property type="protein sequence ID" value="QDZ19395.1"/>
    <property type="molecule type" value="Genomic_DNA"/>
</dbReference>
<keyword evidence="3" id="KW-1185">Reference proteome</keyword>
<feature type="compositionally biased region" description="Basic and acidic residues" evidence="1">
    <location>
        <begin position="1"/>
        <end position="39"/>
    </location>
</feature>